<evidence type="ECO:0008006" key="4">
    <source>
        <dbReference type="Google" id="ProtNLM"/>
    </source>
</evidence>
<gene>
    <name evidence="2" type="ORF">SAMN05444336_10635</name>
</gene>
<accession>A0A1H3CB61</accession>
<evidence type="ECO:0000313" key="2">
    <source>
        <dbReference type="EMBL" id="SDX51305.1"/>
    </source>
</evidence>
<keyword evidence="3" id="KW-1185">Reference proteome</keyword>
<feature type="region of interest" description="Disordered" evidence="1">
    <location>
        <begin position="355"/>
        <end position="387"/>
    </location>
</feature>
<dbReference type="SUPFAM" id="SSF53474">
    <property type="entry name" value="alpha/beta-Hydrolases"/>
    <property type="match status" value="1"/>
</dbReference>
<organism evidence="2 3">
    <name type="scientific">Albimonas donghaensis</name>
    <dbReference type="NCBI Taxonomy" id="356660"/>
    <lineage>
        <taxon>Bacteria</taxon>
        <taxon>Pseudomonadati</taxon>
        <taxon>Pseudomonadota</taxon>
        <taxon>Alphaproteobacteria</taxon>
        <taxon>Rhodobacterales</taxon>
        <taxon>Paracoccaceae</taxon>
        <taxon>Albimonas</taxon>
    </lineage>
</organism>
<reference evidence="2 3" key="1">
    <citation type="submission" date="2016-10" db="EMBL/GenBank/DDBJ databases">
        <authorList>
            <person name="de Groot N.N."/>
        </authorList>
    </citation>
    <scope>NUCLEOTIDE SEQUENCE [LARGE SCALE GENOMIC DNA]</scope>
    <source>
        <strain evidence="2 3">DSM 17890</strain>
    </source>
</reference>
<proteinExistence type="predicted"/>
<sequence length="411" mass="43028">MALLHVTARAGGLLVRNACGEAADLGRALARVPRGAPVAILLHGYRYRPGDPARDPHIQLYGGIGPDPEARARGALADWPAALGFSADLRGDGLCLGFGWDACEPHGASLAREARNGFASVYARAAGAGEALAALIACIGAARPDLRVDLFAHSLGARVALAAIASPAVRGRVGRAILLGAAEDAGVAAAAMAAAERAGRGRGLAVYHFAARHNDAFDLLFEAAAPRVEGRRPQALGRAGPASGPGMRNGMGPGRGGGMVAGMEAAPARRADWIDLQLDAPAFQAWAERRGAPLAPVARRVCHWSFYTRPGAMELYRAILRDRGAWSIPAMRAAGAPEGFEARWSRLAPLRAPRPEARPEIRPEIRPETRPEVRAETRAPAQGRRWLPAALRALARPVRPARPGPGDGAAA</sequence>
<dbReference type="STRING" id="356660.SAMN05444336_10635"/>
<name>A0A1H3CB61_9RHOB</name>
<dbReference type="Gene3D" id="3.40.50.1820">
    <property type="entry name" value="alpha/beta hydrolase"/>
    <property type="match status" value="1"/>
</dbReference>
<dbReference type="Proteomes" id="UP000199118">
    <property type="component" value="Unassembled WGS sequence"/>
</dbReference>
<feature type="compositionally biased region" description="Basic and acidic residues" evidence="1">
    <location>
        <begin position="355"/>
        <end position="377"/>
    </location>
</feature>
<dbReference type="EMBL" id="FNMZ01000006">
    <property type="protein sequence ID" value="SDX51305.1"/>
    <property type="molecule type" value="Genomic_DNA"/>
</dbReference>
<protein>
    <recommendedName>
        <fullName evidence="4">Alpha/beta hydrolase</fullName>
    </recommendedName>
</protein>
<evidence type="ECO:0000313" key="3">
    <source>
        <dbReference type="Proteomes" id="UP000199118"/>
    </source>
</evidence>
<dbReference type="InterPro" id="IPR029058">
    <property type="entry name" value="AB_hydrolase_fold"/>
</dbReference>
<evidence type="ECO:0000256" key="1">
    <source>
        <dbReference type="SAM" id="MobiDB-lite"/>
    </source>
</evidence>
<dbReference type="AlphaFoldDB" id="A0A1H3CB61"/>